<evidence type="ECO:0000256" key="2">
    <source>
        <dbReference type="SAM" id="Phobius"/>
    </source>
</evidence>
<dbReference type="AlphaFoldDB" id="A0A857A6V6"/>
<gene>
    <name evidence="3" type="ORF">FOC40_01705</name>
</gene>
<sequence>MNMTKKWTPARVGAWCVAVAAVLVFCWLTLMRFGGVVPFRERQSLEAYVDERLPQISQIAGQVAAETGGELTAMGLPYVQVCGSGDTQGYRVVGYTTVAPSMSFEQLEKLVTENKPDWAVAVQVEKEKDRDATRDIRLIDTYGGLAEFKFSEDSIAMRSRSACLPTDKPLDDPGQFVLPSVEEAFPGVHVTVSDNTDPDLHPVPTLTPGAHVTPQSGAQSGAQSGE</sequence>
<dbReference type="InterPro" id="IPR032326">
    <property type="entry name" value="DUF4853"/>
</dbReference>
<organism evidence="3 4">
    <name type="scientific">Schaalia odontolytica</name>
    <dbReference type="NCBI Taxonomy" id="1660"/>
    <lineage>
        <taxon>Bacteria</taxon>
        <taxon>Bacillati</taxon>
        <taxon>Actinomycetota</taxon>
        <taxon>Actinomycetes</taxon>
        <taxon>Actinomycetales</taxon>
        <taxon>Actinomycetaceae</taxon>
        <taxon>Schaalia</taxon>
    </lineage>
</organism>
<evidence type="ECO:0000313" key="4">
    <source>
        <dbReference type="Proteomes" id="UP000424490"/>
    </source>
</evidence>
<evidence type="ECO:0000256" key="1">
    <source>
        <dbReference type="SAM" id="MobiDB-lite"/>
    </source>
</evidence>
<keyword evidence="2" id="KW-0472">Membrane</keyword>
<feature type="compositionally biased region" description="Polar residues" evidence="1">
    <location>
        <begin position="213"/>
        <end position="226"/>
    </location>
</feature>
<name>A0A857A6V6_9ACTO</name>
<dbReference type="Proteomes" id="UP000424490">
    <property type="component" value="Chromosome"/>
</dbReference>
<keyword evidence="2" id="KW-1133">Transmembrane helix</keyword>
<reference evidence="3 4" key="1">
    <citation type="submission" date="2019-11" db="EMBL/GenBank/DDBJ databases">
        <title>FDA dAtabase for Regulatory Grade micrObial Sequences (FDA-ARGOS): Supporting development and validation of Infectious Disease Dx tests.</title>
        <authorList>
            <person name="Stonesifer R."/>
            <person name="Tallon L."/>
            <person name="Sadzewicz L."/>
            <person name="Vavikolanu K."/>
            <person name="Mehta A."/>
            <person name="Aluvathingal J."/>
            <person name="Nadendla S."/>
            <person name="Myers T."/>
            <person name="Yan Y."/>
            <person name="Sichtig H."/>
        </authorList>
    </citation>
    <scope>NUCLEOTIDE SEQUENCE [LARGE SCALE GENOMIC DNA]</scope>
    <source>
        <strain evidence="3 4">FDAARGOS_732</strain>
    </source>
</reference>
<feature type="region of interest" description="Disordered" evidence="1">
    <location>
        <begin position="194"/>
        <end position="226"/>
    </location>
</feature>
<accession>A0A857A6V6</accession>
<dbReference type="RefSeq" id="WP_003795968.1">
    <property type="nucleotide sequence ID" value="NZ_CP046315.1"/>
</dbReference>
<evidence type="ECO:0000313" key="3">
    <source>
        <dbReference type="EMBL" id="QGS10246.1"/>
    </source>
</evidence>
<dbReference type="EMBL" id="CP046315">
    <property type="protein sequence ID" value="QGS10246.1"/>
    <property type="molecule type" value="Genomic_DNA"/>
</dbReference>
<proteinExistence type="predicted"/>
<dbReference type="Gene3D" id="3.30.2030.30">
    <property type="match status" value="1"/>
</dbReference>
<dbReference type="Pfam" id="PF16145">
    <property type="entry name" value="DUF4853"/>
    <property type="match status" value="1"/>
</dbReference>
<protein>
    <submittedName>
        <fullName evidence="3">DUF4853 domain-containing protein</fullName>
    </submittedName>
</protein>
<feature type="transmembrane region" description="Helical" evidence="2">
    <location>
        <begin position="12"/>
        <end position="33"/>
    </location>
</feature>
<keyword evidence="2" id="KW-0812">Transmembrane</keyword>